<gene>
    <name evidence="4" type="ORF">CW362_04920</name>
</gene>
<keyword evidence="5" id="KW-1185">Reference proteome</keyword>
<feature type="domain" description="DUF4349" evidence="3">
    <location>
        <begin position="69"/>
        <end position="277"/>
    </location>
</feature>
<evidence type="ECO:0000313" key="5">
    <source>
        <dbReference type="Proteomes" id="UP000236178"/>
    </source>
</evidence>
<dbReference type="EMBL" id="PJOS01000006">
    <property type="protein sequence ID" value="PKT74123.1"/>
    <property type="molecule type" value="Genomic_DNA"/>
</dbReference>
<name>A0A2I0SW64_9ACTN</name>
<protein>
    <submittedName>
        <fullName evidence="4">DUF4349 domain-containing protein</fullName>
    </submittedName>
</protein>
<organism evidence="4 5">
    <name type="scientific">Streptomyces populi</name>
    <dbReference type="NCBI Taxonomy" id="2058924"/>
    <lineage>
        <taxon>Bacteria</taxon>
        <taxon>Bacillati</taxon>
        <taxon>Actinomycetota</taxon>
        <taxon>Actinomycetes</taxon>
        <taxon>Kitasatosporales</taxon>
        <taxon>Streptomycetaceae</taxon>
        <taxon>Streptomyces</taxon>
    </lineage>
</organism>
<comment type="caution">
    <text evidence="4">The sequence shown here is derived from an EMBL/GenBank/DDBJ whole genome shotgun (WGS) entry which is preliminary data.</text>
</comment>
<dbReference type="AlphaFoldDB" id="A0A2I0SW64"/>
<reference evidence="4 5" key="1">
    <citation type="submission" date="2017-12" db="EMBL/GenBank/DDBJ databases">
        <title>Streptomyces populusis sp. nov., a novel endophytic actinobacterium isolated from stems of Populus adenopoda Maxim.</title>
        <authorList>
            <person name="Wang Z."/>
        </authorList>
    </citation>
    <scope>NUCLEOTIDE SEQUENCE [LARGE SCALE GENOMIC DNA]</scope>
    <source>
        <strain evidence="4 5">A249</strain>
    </source>
</reference>
<dbReference type="Proteomes" id="UP000236178">
    <property type="component" value="Unassembled WGS sequence"/>
</dbReference>
<keyword evidence="2" id="KW-1133">Transmembrane helix</keyword>
<feature type="compositionally biased region" description="Pro residues" evidence="1">
    <location>
        <begin position="296"/>
        <end position="311"/>
    </location>
</feature>
<accession>A0A2I0SW64</accession>
<keyword evidence="2" id="KW-0472">Membrane</keyword>
<feature type="transmembrane region" description="Helical" evidence="2">
    <location>
        <begin position="255"/>
        <end position="278"/>
    </location>
</feature>
<dbReference type="InterPro" id="IPR025645">
    <property type="entry name" value="DUF4349"/>
</dbReference>
<evidence type="ECO:0000256" key="1">
    <source>
        <dbReference type="SAM" id="MobiDB-lite"/>
    </source>
</evidence>
<feature type="region of interest" description="Disordered" evidence="1">
    <location>
        <begin position="292"/>
        <end position="352"/>
    </location>
</feature>
<dbReference type="OrthoDB" id="186919at2"/>
<keyword evidence="2" id="KW-0812">Transmembrane</keyword>
<evidence type="ECO:0000256" key="2">
    <source>
        <dbReference type="SAM" id="Phobius"/>
    </source>
</evidence>
<evidence type="ECO:0000259" key="3">
    <source>
        <dbReference type="Pfam" id="PF14257"/>
    </source>
</evidence>
<feature type="compositionally biased region" description="Low complexity" evidence="1">
    <location>
        <begin position="312"/>
        <end position="345"/>
    </location>
</feature>
<evidence type="ECO:0000313" key="4">
    <source>
        <dbReference type="EMBL" id="PKT74123.1"/>
    </source>
</evidence>
<proteinExistence type="predicted"/>
<feature type="compositionally biased region" description="Low complexity" evidence="1">
    <location>
        <begin position="41"/>
        <end position="61"/>
    </location>
</feature>
<sequence length="352" mass="35577">MAGAFLVASLALAGCGAADNAETASDKSVARGAGGENAAPAEQADSGAAGSSGSNGRKAAAPPKVSVNSIIRTASLTVVVKDVPAALDDARAAAENAGGYVGDETTTRDGHDHERTRVVLRVPSERYDQVLADLEGAGKVVERTAKAQDVTDQVVDVESRVRSQRASVARVRELMDKATRLSDVVALEGELSSRQSDLEALLAQQASLKDRTSLATITLTLSETPVKKAEKKESDPGFLDALSGGWDVLVTVVRWLALAIGAVLPFAVVLGLVALVWTRGVSPRLRRRRSLAAAPGPAPAAGPSSPAPAAVPSPAASVGPGPVPAARPASEPASGQASAPASGTAPEGGGED</sequence>
<dbReference type="Pfam" id="PF14257">
    <property type="entry name" value="DUF4349"/>
    <property type="match status" value="1"/>
</dbReference>
<feature type="region of interest" description="Disordered" evidence="1">
    <location>
        <begin position="20"/>
        <end position="64"/>
    </location>
</feature>
<dbReference type="RefSeq" id="WP_103548223.1">
    <property type="nucleotide sequence ID" value="NZ_KZ626845.1"/>
</dbReference>